<keyword evidence="3 7" id="KW-0694">RNA-binding</keyword>
<evidence type="ECO:0000256" key="6">
    <source>
        <dbReference type="ARBA" id="ARBA00035292"/>
    </source>
</evidence>
<dbReference type="HAMAP" id="MF_00503">
    <property type="entry name" value="Ribosomal_bL9"/>
    <property type="match status" value="1"/>
</dbReference>
<proteinExistence type="inferred from homology"/>
<dbReference type="FunFam" id="3.40.5.10:FF:000003">
    <property type="entry name" value="50S ribosomal protein L9"/>
    <property type="match status" value="1"/>
</dbReference>
<dbReference type="GO" id="GO:0006412">
    <property type="term" value="P:translation"/>
    <property type="evidence" value="ECO:0007669"/>
    <property type="project" value="UniProtKB-UniRule"/>
</dbReference>
<sequence length="148" mass="15704">MKLILTQEIDGLGAPGDVVEVKDGYGRNYLVPRGLAMRWTRGGEKTVESIKSARASRAVRDQDHAEQIKTKLEANPVPVQVRAGSGGRLFGAVTTAEIAGALADASGEQVDKRTIVVKQPIKTLGSHEVSIKLHDDVSAVVALNVIPA</sequence>
<comment type="caution">
    <text evidence="9">The sequence shown here is derived from an EMBL/GenBank/DDBJ whole genome shotgun (WGS) entry which is preliminary data.</text>
</comment>
<dbReference type="GO" id="GO:0003735">
    <property type="term" value="F:structural constituent of ribosome"/>
    <property type="evidence" value="ECO:0007669"/>
    <property type="project" value="InterPro"/>
</dbReference>
<gene>
    <name evidence="7 9" type="primary">rplI</name>
    <name evidence="9" type="ORF">ISU07_02385</name>
</gene>
<dbReference type="InterPro" id="IPR036935">
    <property type="entry name" value="Ribosomal_bL9_N_sf"/>
</dbReference>
<dbReference type="InterPro" id="IPR020070">
    <property type="entry name" value="Ribosomal_bL9_N"/>
</dbReference>
<dbReference type="Pfam" id="PF03948">
    <property type="entry name" value="Ribosomal_L9_C"/>
    <property type="match status" value="1"/>
</dbReference>
<dbReference type="EMBL" id="JADKPN010000001">
    <property type="protein sequence ID" value="MBF4761963.1"/>
    <property type="molecule type" value="Genomic_DNA"/>
</dbReference>
<dbReference type="GO" id="GO:1990904">
    <property type="term" value="C:ribonucleoprotein complex"/>
    <property type="evidence" value="ECO:0007669"/>
    <property type="project" value="UniProtKB-KW"/>
</dbReference>
<evidence type="ECO:0000259" key="8">
    <source>
        <dbReference type="PROSITE" id="PS00651"/>
    </source>
</evidence>
<accession>A0A930VBL6</accession>
<dbReference type="SUPFAM" id="SSF55658">
    <property type="entry name" value="L9 N-domain-like"/>
    <property type="match status" value="1"/>
</dbReference>
<dbReference type="PANTHER" id="PTHR21368">
    <property type="entry name" value="50S RIBOSOMAL PROTEIN L9"/>
    <property type="match status" value="1"/>
</dbReference>
<dbReference type="NCBIfam" id="TIGR00158">
    <property type="entry name" value="L9"/>
    <property type="match status" value="1"/>
</dbReference>
<protein>
    <recommendedName>
        <fullName evidence="6 7">Large ribosomal subunit protein bL9</fullName>
    </recommendedName>
</protein>
<evidence type="ECO:0000256" key="7">
    <source>
        <dbReference type="HAMAP-Rule" id="MF_00503"/>
    </source>
</evidence>
<reference evidence="9" key="1">
    <citation type="submission" date="2020-11" db="EMBL/GenBank/DDBJ databases">
        <title>Nocardioides sp. nov., isolated from Soil of Cynanchum wilfordii Hemsley rhizosphere.</title>
        <authorList>
            <person name="Lee J.-S."/>
            <person name="Suh M.K."/>
            <person name="Kim J.-S."/>
        </authorList>
    </citation>
    <scope>NUCLEOTIDE SEQUENCE</scope>
    <source>
        <strain evidence="9">KCTC 19275</strain>
    </source>
</reference>
<dbReference type="GO" id="GO:0005840">
    <property type="term" value="C:ribosome"/>
    <property type="evidence" value="ECO:0007669"/>
    <property type="project" value="UniProtKB-KW"/>
</dbReference>
<dbReference type="GO" id="GO:0019843">
    <property type="term" value="F:rRNA binding"/>
    <property type="evidence" value="ECO:0007669"/>
    <property type="project" value="UniProtKB-UniRule"/>
</dbReference>
<dbReference type="SUPFAM" id="SSF55653">
    <property type="entry name" value="Ribosomal protein L9 C-domain"/>
    <property type="match status" value="1"/>
</dbReference>
<dbReference type="InterPro" id="IPR000244">
    <property type="entry name" value="Ribosomal_bL9"/>
</dbReference>
<dbReference type="InterPro" id="IPR020069">
    <property type="entry name" value="Ribosomal_bL9_C"/>
</dbReference>
<comment type="similarity">
    <text evidence="1 7">Belongs to the bacterial ribosomal protein bL9 family.</text>
</comment>
<dbReference type="Gene3D" id="3.40.5.10">
    <property type="entry name" value="Ribosomal protein L9, N-terminal domain"/>
    <property type="match status" value="1"/>
</dbReference>
<evidence type="ECO:0000256" key="5">
    <source>
        <dbReference type="ARBA" id="ARBA00023274"/>
    </source>
</evidence>
<feature type="domain" description="Ribosomal protein L9" evidence="8">
    <location>
        <begin position="13"/>
        <end position="40"/>
    </location>
</feature>
<dbReference type="InterPro" id="IPR009027">
    <property type="entry name" value="Ribosomal_bL9/RNase_H1_N"/>
</dbReference>
<keyword evidence="4 7" id="KW-0689">Ribosomal protein</keyword>
<dbReference type="Proteomes" id="UP000640489">
    <property type="component" value="Unassembled WGS sequence"/>
</dbReference>
<evidence type="ECO:0000256" key="3">
    <source>
        <dbReference type="ARBA" id="ARBA00022884"/>
    </source>
</evidence>
<name>A0A930VBL6_9ACTN</name>
<dbReference type="Gene3D" id="3.10.430.100">
    <property type="entry name" value="Ribosomal protein L9, C-terminal domain"/>
    <property type="match status" value="1"/>
</dbReference>
<organism evidence="9 10">
    <name type="scientific">Nocardioides islandensis</name>
    <dbReference type="NCBI Taxonomy" id="433663"/>
    <lineage>
        <taxon>Bacteria</taxon>
        <taxon>Bacillati</taxon>
        <taxon>Actinomycetota</taxon>
        <taxon>Actinomycetes</taxon>
        <taxon>Propionibacteriales</taxon>
        <taxon>Nocardioidaceae</taxon>
        <taxon>Nocardioides</taxon>
    </lineage>
</organism>
<dbReference type="Pfam" id="PF01281">
    <property type="entry name" value="Ribosomal_L9_N"/>
    <property type="match status" value="1"/>
</dbReference>
<evidence type="ECO:0000313" key="10">
    <source>
        <dbReference type="Proteomes" id="UP000640489"/>
    </source>
</evidence>
<dbReference type="PROSITE" id="PS00651">
    <property type="entry name" value="RIBOSOMAL_L9"/>
    <property type="match status" value="1"/>
</dbReference>
<keyword evidence="5 7" id="KW-0687">Ribonucleoprotein</keyword>
<keyword evidence="2 7" id="KW-0699">rRNA-binding</keyword>
<dbReference type="InterPro" id="IPR020594">
    <property type="entry name" value="Ribosomal_bL9_bac/chp"/>
</dbReference>
<comment type="function">
    <text evidence="7">Binds to the 23S rRNA.</text>
</comment>
<evidence type="ECO:0000256" key="4">
    <source>
        <dbReference type="ARBA" id="ARBA00022980"/>
    </source>
</evidence>
<evidence type="ECO:0000313" key="9">
    <source>
        <dbReference type="EMBL" id="MBF4761963.1"/>
    </source>
</evidence>
<evidence type="ECO:0000256" key="2">
    <source>
        <dbReference type="ARBA" id="ARBA00022730"/>
    </source>
</evidence>
<dbReference type="AlphaFoldDB" id="A0A930VBL6"/>
<dbReference type="InterPro" id="IPR036791">
    <property type="entry name" value="Ribosomal_bL9_C_sf"/>
</dbReference>
<keyword evidence="10" id="KW-1185">Reference proteome</keyword>
<dbReference type="RefSeq" id="WP_194705136.1">
    <property type="nucleotide sequence ID" value="NZ_JADKPN010000001.1"/>
</dbReference>
<evidence type="ECO:0000256" key="1">
    <source>
        <dbReference type="ARBA" id="ARBA00010605"/>
    </source>
</evidence>